<evidence type="ECO:0000259" key="6">
    <source>
        <dbReference type="Pfam" id="PF08479"/>
    </source>
</evidence>
<sequence>MNSSFNNHHLISLFFLGVISSPLTAQAVESDPLDQELQRLKNEAQLTESEKQIEKARQFLSVNTPSHLQKVVEDPQGQGYPIRRISVDLAGQDIGLDFQPVIARYQDKSLTKSQILTLVKELTEVLYSKGYSTSAIGLKDKNIADGHLKFIVHWGWVKGFLVNGQSANTFKDRAMLSTLPTLTQQPLSVFDIDQIVEITNGVNKSAQVKVIPSDEVAKSYLNVETARNSLPRFSLGFNNSGAGNNANGRNQLTTTVSASDLLGINDSWSFSTGYRLYDKSKQNNQHNYTLNYSQPFGFYTLDLKLSHSDFDKALQGRNGTYSNEGKTQTANLKLSRILVRDRDSMLTAYGELEFKKKKNYVVNRLTNDHLYSKLDLGLSHLTTLWGGKLHSDIHLSQGLHWFGSKPTAYLNNKDRNLQLLAGSVNWHKAFVWSRPLNYQLRIAGQYSKLGLLSDNQFSIGDEYTVRGFKGGVASGERGFYVSQTLSMPFYPQKNYLSTISPFIGLDWGQTHQKALKQHNKLMGLALGFKAQAKNISLSVTYAKPLSNTLKDHSDRGGVVYFNSSVHF</sequence>
<organism evidence="7 8">
    <name type="scientific">Phocoenobacter uteri</name>
    <dbReference type="NCBI Taxonomy" id="146806"/>
    <lineage>
        <taxon>Bacteria</taxon>
        <taxon>Pseudomonadati</taxon>
        <taxon>Pseudomonadota</taxon>
        <taxon>Gammaproteobacteria</taxon>
        <taxon>Pasteurellales</taxon>
        <taxon>Pasteurellaceae</taxon>
        <taxon>Phocoenobacter</taxon>
    </lineage>
</organism>
<feature type="domain" description="Polypeptide-transport-associated ShlB-type" evidence="6">
    <location>
        <begin position="82"/>
        <end position="155"/>
    </location>
</feature>
<dbReference type="OrthoDB" id="290122at2"/>
<dbReference type="Gene3D" id="2.40.160.50">
    <property type="entry name" value="membrane protein fhac: a member of the omp85/tpsb transporter family"/>
    <property type="match status" value="1"/>
</dbReference>
<protein>
    <submittedName>
        <fullName evidence="7">TpsB transporter</fullName>
    </submittedName>
</protein>
<dbReference type="InterPro" id="IPR051544">
    <property type="entry name" value="TPS_OM_transporter"/>
</dbReference>
<gene>
    <name evidence="7" type="primary">fhaC_2</name>
    <name evidence="7" type="ORF">NCTC12872_01374</name>
</gene>
<evidence type="ECO:0000313" key="8">
    <source>
        <dbReference type="Proteomes" id="UP000255417"/>
    </source>
</evidence>
<proteinExistence type="predicted"/>
<keyword evidence="3" id="KW-0998">Cell outer membrane</keyword>
<evidence type="ECO:0000259" key="5">
    <source>
        <dbReference type="Pfam" id="PF03865"/>
    </source>
</evidence>
<dbReference type="GO" id="GO:0046819">
    <property type="term" value="P:protein secretion by the type V secretion system"/>
    <property type="evidence" value="ECO:0007669"/>
    <property type="project" value="TreeGrafter"/>
</dbReference>
<keyword evidence="1" id="KW-1134">Transmembrane beta strand</keyword>
<feature type="chain" id="PRO_5016747678" evidence="4">
    <location>
        <begin position="28"/>
        <end position="567"/>
    </location>
</feature>
<feature type="signal peptide" evidence="4">
    <location>
        <begin position="1"/>
        <end position="27"/>
    </location>
</feature>
<dbReference type="PIRSF" id="PIRSF029745">
    <property type="entry name" value="FhaC"/>
    <property type="match status" value="1"/>
</dbReference>
<dbReference type="InterPro" id="IPR027282">
    <property type="entry name" value="TPS"/>
</dbReference>
<dbReference type="Pfam" id="PF03865">
    <property type="entry name" value="ShlB"/>
    <property type="match status" value="1"/>
</dbReference>
<dbReference type="PANTHER" id="PTHR34597:SF3">
    <property type="entry name" value="OUTER MEMBRANE TRANSPORTER CDIB"/>
    <property type="match status" value="1"/>
</dbReference>
<dbReference type="GO" id="GO:0098046">
    <property type="term" value="C:type V protein secretion system complex"/>
    <property type="evidence" value="ECO:0007669"/>
    <property type="project" value="TreeGrafter"/>
</dbReference>
<dbReference type="InterPro" id="IPR005565">
    <property type="entry name" value="Hemolysn_activator_HlyB_C"/>
</dbReference>
<dbReference type="EMBL" id="UGTA01000001">
    <property type="protein sequence ID" value="SUB59390.1"/>
    <property type="molecule type" value="Genomic_DNA"/>
</dbReference>
<dbReference type="Pfam" id="PF08479">
    <property type="entry name" value="POTRA_2"/>
    <property type="match status" value="1"/>
</dbReference>
<dbReference type="InterPro" id="IPR013686">
    <property type="entry name" value="Polypept-transport_assoc_ShlB"/>
</dbReference>
<dbReference type="AlphaFoldDB" id="A0A379CAQ7"/>
<name>A0A379CAQ7_9PAST</name>
<dbReference type="Proteomes" id="UP000255417">
    <property type="component" value="Unassembled WGS sequence"/>
</dbReference>
<evidence type="ECO:0000256" key="3">
    <source>
        <dbReference type="ARBA" id="ARBA00023237"/>
    </source>
</evidence>
<keyword evidence="1" id="KW-0472">Membrane</keyword>
<accession>A0A379CAQ7</accession>
<feature type="domain" description="Haemolysin activator HlyB C-terminal" evidence="5">
    <location>
        <begin position="218"/>
        <end position="529"/>
    </location>
</feature>
<evidence type="ECO:0000256" key="4">
    <source>
        <dbReference type="SAM" id="SignalP"/>
    </source>
</evidence>
<dbReference type="PANTHER" id="PTHR34597">
    <property type="entry name" value="SLR1661 PROTEIN"/>
    <property type="match status" value="1"/>
</dbReference>
<keyword evidence="2" id="KW-0812">Transmembrane</keyword>
<dbReference type="GO" id="GO:0008320">
    <property type="term" value="F:protein transmembrane transporter activity"/>
    <property type="evidence" value="ECO:0007669"/>
    <property type="project" value="TreeGrafter"/>
</dbReference>
<dbReference type="Gene3D" id="3.10.20.310">
    <property type="entry name" value="membrane protein fhac"/>
    <property type="match status" value="1"/>
</dbReference>
<keyword evidence="4" id="KW-0732">Signal</keyword>
<dbReference type="RefSeq" id="WP_115315872.1">
    <property type="nucleotide sequence ID" value="NZ_LWIF01000001.1"/>
</dbReference>
<keyword evidence="8" id="KW-1185">Reference proteome</keyword>
<reference evidence="7 8" key="1">
    <citation type="submission" date="2018-06" db="EMBL/GenBank/DDBJ databases">
        <authorList>
            <consortium name="Pathogen Informatics"/>
            <person name="Doyle S."/>
        </authorList>
    </citation>
    <scope>NUCLEOTIDE SEQUENCE [LARGE SCALE GENOMIC DNA]</scope>
    <source>
        <strain evidence="7 8">NCTC12872</strain>
    </source>
</reference>
<evidence type="ECO:0000313" key="7">
    <source>
        <dbReference type="EMBL" id="SUB59390.1"/>
    </source>
</evidence>
<evidence type="ECO:0000256" key="1">
    <source>
        <dbReference type="ARBA" id="ARBA00022452"/>
    </source>
</evidence>
<evidence type="ECO:0000256" key="2">
    <source>
        <dbReference type="ARBA" id="ARBA00022692"/>
    </source>
</evidence>